<dbReference type="InterPro" id="IPR000210">
    <property type="entry name" value="BTB/POZ_dom"/>
</dbReference>
<dbReference type="GO" id="GO:0003924">
    <property type="term" value="F:GTPase activity"/>
    <property type="evidence" value="ECO:0007669"/>
    <property type="project" value="InterPro"/>
</dbReference>
<protein>
    <submittedName>
        <fullName evidence="4">Ras di-ras and rheb family members of small gtpase superfamily</fullName>
    </submittedName>
</protein>
<dbReference type="Gene3D" id="3.30.710.10">
    <property type="entry name" value="Potassium Channel Kv1.1, Chain A"/>
    <property type="match status" value="2"/>
</dbReference>
<dbReference type="PANTHER" id="PTHR24070">
    <property type="entry name" value="RAS, DI-RAS, AND RHEB FAMILY MEMBERS OF SMALL GTPASE SUPERFAMILY"/>
    <property type="match status" value="1"/>
</dbReference>
<dbReference type="InterPro" id="IPR027417">
    <property type="entry name" value="P-loop_NTPase"/>
</dbReference>
<dbReference type="Pfam" id="PF00651">
    <property type="entry name" value="BTB"/>
    <property type="match status" value="1"/>
</dbReference>
<dbReference type="CDD" id="cd18186">
    <property type="entry name" value="BTB_POZ_ZBTB_KLHL-like"/>
    <property type="match status" value="1"/>
</dbReference>
<comment type="caution">
    <text evidence="4">The sequence shown here is derived from an EMBL/GenBank/DDBJ whole genome shotgun (WGS) entry which is preliminary data.</text>
</comment>
<dbReference type="Gene3D" id="3.40.50.300">
    <property type="entry name" value="P-loop containing nucleotide triphosphate hydrolases"/>
    <property type="match status" value="1"/>
</dbReference>
<dbReference type="GO" id="GO:0007165">
    <property type="term" value="P:signal transduction"/>
    <property type="evidence" value="ECO:0007669"/>
    <property type="project" value="InterPro"/>
</dbReference>
<dbReference type="PROSITE" id="PS51419">
    <property type="entry name" value="RAB"/>
    <property type="match status" value="1"/>
</dbReference>
<dbReference type="SMART" id="SM00225">
    <property type="entry name" value="BTB"/>
    <property type="match status" value="1"/>
</dbReference>
<name>A0AAV7YK86_9EUKA</name>
<dbReference type="Pfam" id="PF00071">
    <property type="entry name" value="Ras"/>
    <property type="match status" value="1"/>
</dbReference>
<evidence type="ECO:0000313" key="4">
    <source>
        <dbReference type="EMBL" id="KAJ3430198.1"/>
    </source>
</evidence>
<dbReference type="SUPFAM" id="SSF52540">
    <property type="entry name" value="P-loop containing nucleoside triphosphate hydrolases"/>
    <property type="match status" value="1"/>
</dbReference>
<dbReference type="SUPFAM" id="SSF54695">
    <property type="entry name" value="POZ domain"/>
    <property type="match status" value="1"/>
</dbReference>
<evidence type="ECO:0000256" key="2">
    <source>
        <dbReference type="ARBA" id="ARBA00023134"/>
    </source>
</evidence>
<keyword evidence="2" id="KW-0342">GTP-binding</keyword>
<dbReference type="SMART" id="SM00173">
    <property type="entry name" value="RAS"/>
    <property type="match status" value="1"/>
</dbReference>
<evidence type="ECO:0000259" key="3">
    <source>
        <dbReference type="PROSITE" id="PS50097"/>
    </source>
</evidence>
<dbReference type="SMART" id="SM00175">
    <property type="entry name" value="RAB"/>
    <property type="match status" value="1"/>
</dbReference>
<dbReference type="PROSITE" id="PS51421">
    <property type="entry name" value="RAS"/>
    <property type="match status" value="1"/>
</dbReference>
<gene>
    <name evidence="4" type="ORF">M0812_23200</name>
</gene>
<dbReference type="PROSITE" id="PS50097">
    <property type="entry name" value="BTB"/>
    <property type="match status" value="1"/>
</dbReference>
<keyword evidence="1" id="KW-0547">Nucleotide-binding</keyword>
<reference evidence="4" key="1">
    <citation type="submission" date="2022-08" db="EMBL/GenBank/DDBJ databases">
        <title>Novel sulphate-reducing endosymbionts in the free-living metamonad Anaeramoeba.</title>
        <authorList>
            <person name="Jerlstrom-Hultqvist J."/>
            <person name="Cepicka I."/>
            <person name="Gallot-Lavallee L."/>
            <person name="Salas-Leiva D."/>
            <person name="Curtis B.A."/>
            <person name="Zahonova K."/>
            <person name="Pipaliya S."/>
            <person name="Dacks J."/>
            <person name="Roger A.J."/>
        </authorList>
    </citation>
    <scope>NUCLEOTIDE SEQUENCE</scope>
    <source>
        <strain evidence="4">Busselton2</strain>
    </source>
</reference>
<dbReference type="Proteomes" id="UP001146793">
    <property type="component" value="Unassembled WGS sequence"/>
</dbReference>
<dbReference type="InterPro" id="IPR020849">
    <property type="entry name" value="Small_GTPase_Ras-type"/>
</dbReference>
<dbReference type="PRINTS" id="PR00449">
    <property type="entry name" value="RASTRNSFRMNG"/>
</dbReference>
<accession>A0AAV7YK86</accession>
<dbReference type="GO" id="GO:0016020">
    <property type="term" value="C:membrane"/>
    <property type="evidence" value="ECO:0007669"/>
    <property type="project" value="InterPro"/>
</dbReference>
<dbReference type="GO" id="GO:0005525">
    <property type="term" value="F:GTP binding"/>
    <property type="evidence" value="ECO:0007669"/>
    <property type="project" value="UniProtKB-KW"/>
</dbReference>
<sequence length="393" mass="46212">MDEQDKIMILGDSKVGKTTFRKSVQNSLLCDIDEEWDKTYNKLLELEDRDYFLGIVEMLRQEPLDSMFDQHIFRFNYFILMYSVTCRRSLKKVKQFQRKIKTKGSRNLKYVLLANKVDFGENTKGRKISRQEGEELSRQYDCPYFECSLKTKENLETTFVNILHYFTIMKEKISHEDLVEDFQHLLERQEFCDHAFQLQNNKQIGVHRLILECKLKVSLETIQEVLLTITPRQAKKFLSWAYCGYTNPSNFANIQNICQKLDLDYFNLSGVNNLVSDLQELRENEKTTDFTLKIGKTSIKTHKLILAARSDLFRGFFLSCEKSTNQVNDYSRKSSVIIENLINFFYTNQIPKTLKKNTSLELLELIDYYQLNLNSSLNSKLCITQKNTACSLM</sequence>
<organism evidence="4 5">
    <name type="scientific">Anaeramoeba flamelloides</name>
    <dbReference type="NCBI Taxonomy" id="1746091"/>
    <lineage>
        <taxon>Eukaryota</taxon>
        <taxon>Metamonada</taxon>
        <taxon>Anaeramoebidae</taxon>
        <taxon>Anaeramoeba</taxon>
    </lineage>
</organism>
<proteinExistence type="predicted"/>
<evidence type="ECO:0000256" key="1">
    <source>
        <dbReference type="ARBA" id="ARBA00022741"/>
    </source>
</evidence>
<dbReference type="AlphaFoldDB" id="A0AAV7YK86"/>
<feature type="domain" description="BTB" evidence="3">
    <location>
        <begin position="288"/>
        <end position="354"/>
    </location>
</feature>
<dbReference type="EMBL" id="JANTQA010000051">
    <property type="protein sequence ID" value="KAJ3430198.1"/>
    <property type="molecule type" value="Genomic_DNA"/>
</dbReference>
<dbReference type="InterPro" id="IPR011333">
    <property type="entry name" value="SKP1/BTB/POZ_sf"/>
</dbReference>
<evidence type="ECO:0000313" key="5">
    <source>
        <dbReference type="Proteomes" id="UP001146793"/>
    </source>
</evidence>
<dbReference type="InterPro" id="IPR001806">
    <property type="entry name" value="Small_GTPase"/>
</dbReference>